<dbReference type="Pfam" id="PF00440">
    <property type="entry name" value="TetR_N"/>
    <property type="match status" value="1"/>
</dbReference>
<dbReference type="PANTHER" id="PTHR30055:SF223">
    <property type="entry name" value="HTH-TYPE TRANSCRIPTIONAL REGULATOR UIDR"/>
    <property type="match status" value="1"/>
</dbReference>
<dbReference type="PROSITE" id="PS01081">
    <property type="entry name" value="HTH_TETR_1"/>
    <property type="match status" value="1"/>
</dbReference>
<keyword evidence="1 2" id="KW-0238">DNA-binding</keyword>
<organism evidence="4 5">
    <name type="scientific">Bosea caraganae</name>
    <dbReference type="NCBI Taxonomy" id="2763117"/>
    <lineage>
        <taxon>Bacteria</taxon>
        <taxon>Pseudomonadati</taxon>
        <taxon>Pseudomonadota</taxon>
        <taxon>Alphaproteobacteria</taxon>
        <taxon>Hyphomicrobiales</taxon>
        <taxon>Boseaceae</taxon>
        <taxon>Bosea</taxon>
    </lineage>
</organism>
<dbReference type="AlphaFoldDB" id="A0A370L7W7"/>
<reference evidence="5" key="1">
    <citation type="submission" date="2018-07" db="EMBL/GenBank/DDBJ databases">
        <authorList>
            <person name="Safronova V.I."/>
            <person name="Chirak E.R."/>
            <person name="Sazanova A.L."/>
        </authorList>
    </citation>
    <scope>NUCLEOTIDE SEQUENCE [LARGE SCALE GENOMIC DNA]</scope>
    <source>
        <strain evidence="5">RCAM04685</strain>
    </source>
</reference>
<feature type="DNA-binding region" description="H-T-H motif" evidence="2">
    <location>
        <begin position="39"/>
        <end position="58"/>
    </location>
</feature>
<dbReference type="PANTHER" id="PTHR30055">
    <property type="entry name" value="HTH-TYPE TRANSCRIPTIONAL REGULATOR RUTR"/>
    <property type="match status" value="1"/>
</dbReference>
<evidence type="ECO:0000256" key="2">
    <source>
        <dbReference type="PROSITE-ProRule" id="PRU00335"/>
    </source>
</evidence>
<dbReference type="OrthoDB" id="8478851at2"/>
<dbReference type="GO" id="GO:0003700">
    <property type="term" value="F:DNA-binding transcription factor activity"/>
    <property type="evidence" value="ECO:0007669"/>
    <property type="project" value="TreeGrafter"/>
</dbReference>
<gene>
    <name evidence="4" type="ORF">DWE98_10525</name>
</gene>
<dbReference type="Gene3D" id="1.10.357.10">
    <property type="entry name" value="Tetracycline Repressor, domain 2"/>
    <property type="match status" value="1"/>
</dbReference>
<evidence type="ECO:0000313" key="4">
    <source>
        <dbReference type="EMBL" id="RDJ26254.1"/>
    </source>
</evidence>
<dbReference type="InterPro" id="IPR001647">
    <property type="entry name" value="HTH_TetR"/>
</dbReference>
<dbReference type="GO" id="GO:0000976">
    <property type="term" value="F:transcription cis-regulatory region binding"/>
    <property type="evidence" value="ECO:0007669"/>
    <property type="project" value="TreeGrafter"/>
</dbReference>
<evidence type="ECO:0000259" key="3">
    <source>
        <dbReference type="PROSITE" id="PS50977"/>
    </source>
</evidence>
<dbReference type="PRINTS" id="PR00455">
    <property type="entry name" value="HTHTETR"/>
</dbReference>
<evidence type="ECO:0000313" key="5">
    <source>
        <dbReference type="Proteomes" id="UP000255207"/>
    </source>
</evidence>
<dbReference type="RefSeq" id="WP_114829196.1">
    <property type="nucleotide sequence ID" value="NZ_QQTO01000022.1"/>
</dbReference>
<protein>
    <submittedName>
        <fullName evidence="4">TetR/AcrR family transcriptional regulator</fullName>
    </submittedName>
</protein>
<keyword evidence="5" id="KW-1185">Reference proteome</keyword>
<dbReference type="PROSITE" id="PS50977">
    <property type="entry name" value="HTH_TETR_2"/>
    <property type="match status" value="1"/>
</dbReference>
<dbReference type="EMBL" id="QQTP01000004">
    <property type="protein sequence ID" value="RDJ26254.1"/>
    <property type="molecule type" value="Genomic_DNA"/>
</dbReference>
<sequence length="205" mass="22089">MADRSESSGALADETTNRIAQVADAALRLFARYGYKRTSMDDIAKEAGLAKATLYLHFKGKDDVFRAMFTLIGHRVEARCREVMALEAPFPARLTALLQAHYATAYASFGTGEHLAELKAVMADIAVQEMQAFEQIFIGFARRLFTETDAAGEIALAKVGIELEVLIASLMFAAAGAKLGVSLSCEGYAGRLEDIAKVFAAAVGR</sequence>
<proteinExistence type="predicted"/>
<dbReference type="InterPro" id="IPR050109">
    <property type="entry name" value="HTH-type_TetR-like_transc_reg"/>
</dbReference>
<dbReference type="SUPFAM" id="SSF46689">
    <property type="entry name" value="Homeodomain-like"/>
    <property type="match status" value="1"/>
</dbReference>
<name>A0A370L7W7_9HYPH</name>
<dbReference type="InterPro" id="IPR009057">
    <property type="entry name" value="Homeodomain-like_sf"/>
</dbReference>
<feature type="domain" description="HTH tetR-type" evidence="3">
    <location>
        <begin position="16"/>
        <end position="76"/>
    </location>
</feature>
<evidence type="ECO:0000256" key="1">
    <source>
        <dbReference type="ARBA" id="ARBA00023125"/>
    </source>
</evidence>
<comment type="caution">
    <text evidence="4">The sequence shown here is derived from an EMBL/GenBank/DDBJ whole genome shotgun (WGS) entry which is preliminary data.</text>
</comment>
<accession>A0A370L7W7</accession>
<dbReference type="InterPro" id="IPR023772">
    <property type="entry name" value="DNA-bd_HTH_TetR-type_CS"/>
</dbReference>
<dbReference type="Proteomes" id="UP000255207">
    <property type="component" value="Unassembled WGS sequence"/>
</dbReference>